<keyword evidence="2" id="KW-1185">Reference proteome</keyword>
<dbReference type="EMBL" id="CP103445">
    <property type="protein sequence ID" value="UWS35315.1"/>
    <property type="molecule type" value="Genomic_DNA"/>
</dbReference>
<sequence>MKKFSSLSTLTHLIHQVNGFLPQHITLQHRLVKDLQIDSVKLFDLLLRLEKIGVIFNESQISSQITVGDIVIIMEHADVKMYVSAKILLHTSRMQAFKLIICNTVITTS</sequence>
<name>A0ABY5XDX0_ERWPY</name>
<dbReference type="GeneID" id="92236865"/>
<dbReference type="SUPFAM" id="SSF47336">
    <property type="entry name" value="ACP-like"/>
    <property type="match status" value="1"/>
</dbReference>
<proteinExistence type="predicted"/>
<evidence type="ECO:0000313" key="1">
    <source>
        <dbReference type="EMBL" id="UWS35315.1"/>
    </source>
</evidence>
<evidence type="ECO:0000313" key="2">
    <source>
        <dbReference type="Proteomes" id="UP001058553"/>
    </source>
</evidence>
<dbReference type="InterPro" id="IPR036736">
    <property type="entry name" value="ACP-like_sf"/>
</dbReference>
<organism evidence="1 2">
    <name type="scientific">Erwinia pyrifoliae</name>
    <dbReference type="NCBI Taxonomy" id="79967"/>
    <lineage>
        <taxon>Bacteria</taxon>
        <taxon>Pseudomonadati</taxon>
        <taxon>Pseudomonadota</taxon>
        <taxon>Gammaproteobacteria</taxon>
        <taxon>Enterobacterales</taxon>
        <taxon>Erwiniaceae</taxon>
        <taxon>Erwinia</taxon>
    </lineage>
</organism>
<accession>A0ABY5XDX0</accession>
<dbReference type="Gene3D" id="1.10.1200.10">
    <property type="entry name" value="ACP-like"/>
    <property type="match status" value="1"/>
</dbReference>
<dbReference type="RefSeq" id="WP_012668278.1">
    <property type="nucleotide sequence ID" value="NZ_CP023567.1"/>
</dbReference>
<dbReference type="Proteomes" id="UP001058553">
    <property type="component" value="Chromosome"/>
</dbReference>
<reference evidence="1" key="1">
    <citation type="submission" date="2022-07" db="EMBL/GenBank/DDBJ databases">
        <title>Genetic diversity of Erwinia pyrifoliae.</title>
        <authorList>
            <person name="Park D.S."/>
            <person name="Ham H."/>
        </authorList>
    </citation>
    <scope>NUCLEOTIDE SEQUENCE</scope>
    <source>
        <strain evidence="1">CP201486</strain>
    </source>
</reference>
<gene>
    <name evidence="1" type="ORF">NYP84_09325</name>
</gene>
<protein>
    <submittedName>
        <fullName evidence="1">Acyl carrier protein</fullName>
    </submittedName>
</protein>